<keyword evidence="1" id="KW-0378">Hydrolase</keyword>
<evidence type="ECO:0000256" key="5">
    <source>
        <dbReference type="SAM" id="SignalP"/>
    </source>
</evidence>
<dbReference type="GO" id="GO:0016042">
    <property type="term" value="P:lipid catabolic process"/>
    <property type="evidence" value="ECO:0007669"/>
    <property type="project" value="UniProtKB-KW"/>
</dbReference>
<feature type="signal peptide" evidence="5">
    <location>
        <begin position="1"/>
        <end position="34"/>
    </location>
</feature>
<evidence type="ECO:0000256" key="3">
    <source>
        <dbReference type="ARBA" id="ARBA00023098"/>
    </source>
</evidence>
<evidence type="ECO:0000256" key="4">
    <source>
        <dbReference type="SAM" id="MobiDB-lite"/>
    </source>
</evidence>
<feature type="chain" id="PRO_5041693063" evidence="5">
    <location>
        <begin position="35"/>
        <end position="423"/>
    </location>
</feature>
<dbReference type="Pfam" id="PF03403">
    <property type="entry name" value="PAF-AH_p_II"/>
    <property type="match status" value="1"/>
</dbReference>
<sequence>MTKDQPLIRRAPRRRARRWAVVACAALVIGTTAAAPPAGAAPAPAPPAPPVAPSLPAPTGPYRVGEVPLHLVDRSRPDPWVTGKPSRELMVSVYYPATRTAGHPAAPYMLAGAAAHFDAVTADGYLGLGVPPGRTDWAATVTHAVQGAPVAARRGRLPVLIYSPGLGEPRTWDTTLVEDLASRGYVVVTVDNTYESPEVQFPDGSLATMVTPTDPGAFIDKALAVRVADTRFVLDQLGLLDAGHDPDADGTPLPPGLAGALDLSEVGMFGHSMGGTAAALAMDTDPRIRAGIDMDGNLTEYDGTLMPVAEHGLKDPFLLLGKDGSTDTGPGWQAFRAHTPGWTRQLTLRGSEHASFTDAEALVPQLGLPAATRTGDIGTIAPATAVRTTEAYVSAYFGHWLLGRPGRLLTGPSGRYPAMEFVD</sequence>
<dbReference type="InterPro" id="IPR029058">
    <property type="entry name" value="AB_hydrolase_fold"/>
</dbReference>
<comment type="caution">
    <text evidence="6">The sequence shown here is derived from an EMBL/GenBank/DDBJ whole genome shotgun (WGS) entry which is preliminary data.</text>
</comment>
<evidence type="ECO:0000313" key="6">
    <source>
        <dbReference type="EMBL" id="MDI5972477.1"/>
    </source>
</evidence>
<gene>
    <name evidence="6" type="ORF">POF50_024575</name>
</gene>
<dbReference type="PANTHER" id="PTHR10272">
    <property type="entry name" value="PLATELET-ACTIVATING FACTOR ACETYLHYDROLASE"/>
    <property type="match status" value="1"/>
</dbReference>
<protein>
    <submittedName>
        <fullName evidence="6">Tat pathway signal protein</fullName>
    </submittedName>
</protein>
<dbReference type="EMBL" id="JABXJJ020000032">
    <property type="protein sequence ID" value="MDI5972477.1"/>
    <property type="molecule type" value="Genomic_DNA"/>
</dbReference>
<evidence type="ECO:0000256" key="2">
    <source>
        <dbReference type="ARBA" id="ARBA00022963"/>
    </source>
</evidence>
<organism evidence="6">
    <name type="scientific">Streptantibioticus silvisoli</name>
    <dbReference type="NCBI Taxonomy" id="2705255"/>
    <lineage>
        <taxon>Bacteria</taxon>
        <taxon>Bacillati</taxon>
        <taxon>Actinomycetota</taxon>
        <taxon>Actinomycetes</taxon>
        <taxon>Kitasatosporales</taxon>
        <taxon>Streptomycetaceae</taxon>
        <taxon>Streptantibioticus</taxon>
    </lineage>
</organism>
<accession>A0AA90KAT3</accession>
<reference evidence="6" key="1">
    <citation type="submission" date="2023-05" db="EMBL/GenBank/DDBJ databases">
        <title>Streptantibioticus silvisoli sp. nov., acidotolerant actinomycetes 1 from pine litter.</title>
        <authorList>
            <person name="Swiecimska M."/>
            <person name="Golinska P."/>
            <person name="Sangal V."/>
            <person name="Wachnowicz B."/>
            <person name="Goodfellow M."/>
        </authorList>
    </citation>
    <scope>NUCLEOTIDE SEQUENCE</scope>
    <source>
        <strain evidence="6">SL13</strain>
    </source>
</reference>
<keyword evidence="5" id="KW-0732">Signal</keyword>
<dbReference type="GO" id="GO:0003847">
    <property type="term" value="F:1-alkyl-2-acetylglycerophosphocholine esterase activity"/>
    <property type="evidence" value="ECO:0007669"/>
    <property type="project" value="TreeGrafter"/>
</dbReference>
<evidence type="ECO:0000256" key="1">
    <source>
        <dbReference type="ARBA" id="ARBA00022801"/>
    </source>
</evidence>
<keyword evidence="3" id="KW-0443">Lipid metabolism</keyword>
<name>A0AA90KAT3_9ACTN</name>
<feature type="region of interest" description="Disordered" evidence="4">
    <location>
        <begin position="36"/>
        <end position="59"/>
    </location>
</feature>
<keyword evidence="2" id="KW-0442">Lipid degradation</keyword>
<dbReference type="SUPFAM" id="SSF53474">
    <property type="entry name" value="alpha/beta-Hydrolases"/>
    <property type="match status" value="1"/>
</dbReference>
<dbReference type="PANTHER" id="PTHR10272:SF0">
    <property type="entry name" value="PLATELET-ACTIVATING FACTOR ACETYLHYDROLASE"/>
    <property type="match status" value="1"/>
</dbReference>
<feature type="compositionally biased region" description="Pro residues" evidence="4">
    <location>
        <begin position="43"/>
        <end position="59"/>
    </location>
</feature>
<dbReference type="AlphaFoldDB" id="A0AA90KAT3"/>
<proteinExistence type="predicted"/>
<dbReference type="Gene3D" id="3.40.50.1820">
    <property type="entry name" value="alpha/beta hydrolase"/>
    <property type="match status" value="1"/>
</dbReference>